<dbReference type="SUPFAM" id="SSF53474">
    <property type="entry name" value="alpha/beta-Hydrolases"/>
    <property type="match status" value="1"/>
</dbReference>
<evidence type="ECO:0000256" key="1">
    <source>
        <dbReference type="SAM" id="MobiDB-lite"/>
    </source>
</evidence>
<feature type="region of interest" description="Disordered" evidence="1">
    <location>
        <begin position="873"/>
        <end position="893"/>
    </location>
</feature>
<proteinExistence type="predicted"/>
<dbReference type="Gene3D" id="3.40.50.1820">
    <property type="entry name" value="alpha/beta hydrolase"/>
    <property type="match status" value="1"/>
</dbReference>
<dbReference type="InterPro" id="IPR028238">
    <property type="entry name" value="Ntox46"/>
</dbReference>
<dbReference type="RefSeq" id="WP_036103950.1">
    <property type="nucleotide sequence ID" value="NZ_JAJA02000001.1"/>
</dbReference>
<comment type="caution">
    <text evidence="3">The sequence shown here is derived from an EMBL/GenBank/DDBJ whole genome shotgun (WGS) entry which is preliminary data.</text>
</comment>
<name>A0A120AFD8_9GAMM</name>
<reference evidence="3 4" key="1">
    <citation type="journal article" date="2014" name="Genome Announc.">
        <title>Draft Genome Sequence of Lysobacter capsici AZ78, a Bacterium Antagonistic to Plant-Pathogenic Oomycetes.</title>
        <authorList>
            <person name="Puopolo G."/>
            <person name="Sonego P."/>
            <person name="Engelen K."/>
            <person name="Pertot I."/>
        </authorList>
    </citation>
    <scope>NUCLEOTIDE SEQUENCE [LARGE SCALE GENOMIC DNA]</scope>
    <source>
        <strain evidence="3 4">AZ78</strain>
    </source>
</reference>
<evidence type="ECO:0000313" key="4">
    <source>
        <dbReference type="Proteomes" id="UP000023435"/>
    </source>
</evidence>
<feature type="region of interest" description="Disordered" evidence="1">
    <location>
        <begin position="1389"/>
        <end position="1413"/>
    </location>
</feature>
<dbReference type="Pfam" id="PF15538">
    <property type="entry name" value="Ntox46"/>
    <property type="match status" value="1"/>
</dbReference>
<dbReference type="Proteomes" id="UP000023435">
    <property type="component" value="Unassembled WGS sequence"/>
</dbReference>
<dbReference type="InterPro" id="IPR029058">
    <property type="entry name" value="AB_hydrolase_fold"/>
</dbReference>
<dbReference type="OrthoDB" id="5913909at2"/>
<evidence type="ECO:0000259" key="2">
    <source>
        <dbReference type="Pfam" id="PF15538"/>
    </source>
</evidence>
<feature type="region of interest" description="Disordered" evidence="1">
    <location>
        <begin position="106"/>
        <end position="125"/>
    </location>
</feature>
<organism evidence="3 4">
    <name type="scientific">Lysobacter capsici AZ78</name>
    <dbReference type="NCBI Taxonomy" id="1444315"/>
    <lineage>
        <taxon>Bacteria</taxon>
        <taxon>Pseudomonadati</taxon>
        <taxon>Pseudomonadota</taxon>
        <taxon>Gammaproteobacteria</taxon>
        <taxon>Lysobacterales</taxon>
        <taxon>Lysobacteraceae</taxon>
        <taxon>Lysobacter</taxon>
    </lineage>
</organism>
<feature type="compositionally biased region" description="Pro residues" evidence="1">
    <location>
        <begin position="8"/>
        <end position="29"/>
    </location>
</feature>
<sequence length="1413" mass="150226">MSDEKIKPLPPPPPPPPPPPESVKPPLKPPVKIEKPEDALAQATFDKGGTLQGPTHQQTIANLSDSRRSAIDQASQQGRTGDINTINRAYDQAQARLDADNVVAQAKPEAPTHSRTTQTADGAAVRESTYADGTRVVHTDGLDANGNALVTTQVFDPNATGPAAAVPLESRSVVDNGVSTVSGLPQRTVQPGPDGKSAVITDAYGGTAADPARIVQHAVIPNEQGYQVQSVTLRDNGADVTGPQPLRIREVSADGATSFDTGEVSKITTTPVAGQPGVSTVTHQYDGGYRMEYQVHAAPAGSQGIADAQLSQKLVAQDGTVVFEQKGVARTEQVGEDGRRQVIDTAANGSRTVYSLGDDGKLATTQAYDAKGALLQTTQHESVSGLPVVTARDTTTNADGSKVVTEYDAQRQPVGVRQTAADGSVVKELGSLKGERIDQGRAGQVADEILDQGDRTMWRDDYEKRLNYALDTLQDLDPVSQQMVLSALQEKDPGMGQSWFKTGILENLSPEQMTQLENGGLDIMTGVPGTKAADLQAIKDINQYNANGDNYTGEYGELAATSDEQNAGQLQAFMTQYQARAADPAAQARFVALYNRMHGDAFTEGFLSDEHLASARDAGVTTFTAQTVKIDGDTYNTLMGDRLETAADKSPAVLAARDRVMDAGVRRFMVDNQEERVQALVKEMGALDPEDQAALMRQIVKTDPDARLNWLRDSIISRATEGNEAFTPQMRELITDVRGNGETSFMGQLQGFGGGVKDAAVGFVVGLGALARTAYDLSGTGVLVDQISGGNAPAFLPSAKRGMETGEAMVEGLPHMFDHIGKAWSEGRYGEALGNVTFDVASLLIPLKIPKIKLPGAAGAVDDVAHSPLRYIDQQGRPVTPPTVEPRLATQGPDGVYNITDLPPPRGVLGGAPQRLALDAAPTAEVIAQRQATAISFYERATGKPADLSHVAGIDFTRPVEVRTLPKGTEVYQWQVPGGPKGNYFSFSESARPTDIGIADIGPGPGVYGRVRDIQAQPHVGVDPKYAAEITPDGIVSKVSTRYVLTEDTQVLVSTANRIDDTWAIPDNTLSMPTEGGRLQIYAGKNDPFQPVAKGVDPPDALPPAGATGAYQVPPGRSFADDMAGTTPHRLDGDLLQVAKHVYKADGSALEGSFRQVADADLPAGFTPADFNHSSGLRAGLYTNGEGQFVLAFKGTAPTSRTALKDIYTDAAQGLGFDTAQYRHAVDLTRRAYETYGENLVLTGHSLGGGLASQAAMAVGGGNLPAIVFNPAAVHPRNLARNNPLFREDGGMQQAPDGGTFANSRDLAPYFAEQGGIVRAYLVKNDELNWLQDHIPGMPDALGHREMLPPKFPVGHTMGPVEESFNKRFPDGVPEIPADVGRWYIDPQTGQWTTKAPDPNVSGWPDWPLGGGR</sequence>
<dbReference type="Pfam" id="PF26363">
    <property type="entry name" value="Phospholipase-like"/>
    <property type="match status" value="1"/>
</dbReference>
<gene>
    <name evidence="3" type="ORF">AZ78_0417</name>
</gene>
<feature type="region of interest" description="Disordered" evidence="1">
    <location>
        <begin position="1"/>
        <end position="33"/>
    </location>
</feature>
<keyword evidence="4" id="KW-1185">Reference proteome</keyword>
<evidence type="ECO:0000313" key="3">
    <source>
        <dbReference type="EMBL" id="KWS02871.1"/>
    </source>
</evidence>
<accession>A0A120AFD8</accession>
<feature type="domain" description="Bacterial toxin 46" evidence="2">
    <location>
        <begin position="930"/>
        <end position="1002"/>
    </location>
</feature>
<dbReference type="EMBL" id="JAJA02000001">
    <property type="protein sequence ID" value="KWS02871.1"/>
    <property type="molecule type" value="Genomic_DNA"/>
</dbReference>
<protein>
    <submittedName>
        <fullName evidence="3">Phospholipase A1</fullName>
    </submittedName>
</protein>